<proteinExistence type="predicted"/>
<evidence type="ECO:0000256" key="2">
    <source>
        <dbReference type="ARBA" id="ARBA00022771"/>
    </source>
</evidence>
<dbReference type="PROSITE" id="PS50950">
    <property type="entry name" value="ZF_THAP"/>
    <property type="match status" value="1"/>
</dbReference>
<keyword evidence="2 5" id="KW-0863">Zinc-finger</keyword>
<sequence length="131" mass="15080">MRCFAKFCSYSLSPVKGGPNPGLFRFPDTRDLREKWLMFCEVGPAENVGENDRLCGKHFKTEDLIVKYTKLSGQVVMQPKKGAVPTVRTYDDVFDYDEPMEYANEDGFEEEWLEPEYLVEENPPVESSPPE</sequence>
<dbReference type="Pfam" id="PF05485">
    <property type="entry name" value="THAP"/>
    <property type="match status" value="1"/>
</dbReference>
<dbReference type="GO" id="GO:0008270">
    <property type="term" value="F:zinc ion binding"/>
    <property type="evidence" value="ECO:0007669"/>
    <property type="project" value="UniProtKB-KW"/>
</dbReference>
<dbReference type="InterPro" id="IPR038441">
    <property type="entry name" value="THAP_Znf_sf"/>
</dbReference>
<dbReference type="EMBL" id="HBUE01039622">
    <property type="protein sequence ID" value="CAG6460150.1"/>
    <property type="molecule type" value="Transcribed_RNA"/>
</dbReference>
<evidence type="ECO:0000259" key="6">
    <source>
        <dbReference type="PROSITE" id="PS50950"/>
    </source>
</evidence>
<dbReference type="GO" id="GO:0003677">
    <property type="term" value="F:DNA binding"/>
    <property type="evidence" value="ECO:0007669"/>
    <property type="project" value="UniProtKB-UniRule"/>
</dbReference>
<dbReference type="SMART" id="SM00980">
    <property type="entry name" value="THAP"/>
    <property type="match status" value="1"/>
</dbReference>
<reference evidence="7" key="1">
    <citation type="submission" date="2021-05" db="EMBL/GenBank/DDBJ databases">
        <authorList>
            <person name="Alioto T."/>
            <person name="Alioto T."/>
            <person name="Gomez Garrido J."/>
        </authorList>
    </citation>
    <scope>NUCLEOTIDE SEQUENCE</scope>
</reference>
<keyword evidence="4 5" id="KW-0238">DNA-binding</keyword>
<keyword evidence="1" id="KW-0479">Metal-binding</keyword>
<dbReference type="AlphaFoldDB" id="A0A8D8AR33"/>
<evidence type="ECO:0000256" key="3">
    <source>
        <dbReference type="ARBA" id="ARBA00022833"/>
    </source>
</evidence>
<feature type="domain" description="THAP-type" evidence="6">
    <location>
        <begin position="1"/>
        <end position="88"/>
    </location>
</feature>
<evidence type="ECO:0000256" key="4">
    <source>
        <dbReference type="ARBA" id="ARBA00023125"/>
    </source>
</evidence>
<evidence type="ECO:0000256" key="5">
    <source>
        <dbReference type="PROSITE-ProRule" id="PRU00309"/>
    </source>
</evidence>
<evidence type="ECO:0000256" key="1">
    <source>
        <dbReference type="ARBA" id="ARBA00022723"/>
    </source>
</evidence>
<dbReference type="SMART" id="SM00692">
    <property type="entry name" value="DM3"/>
    <property type="match status" value="1"/>
</dbReference>
<name>A0A8D8AR33_CULPI</name>
<evidence type="ECO:0000313" key="7">
    <source>
        <dbReference type="EMBL" id="CAG6460150.1"/>
    </source>
</evidence>
<dbReference type="InterPro" id="IPR006612">
    <property type="entry name" value="THAP_Znf"/>
</dbReference>
<protein>
    <submittedName>
        <fullName evidence="7">(northern house mosquito) hypothetical protein</fullName>
    </submittedName>
</protein>
<accession>A0A8D8AR33</accession>
<dbReference type="SUPFAM" id="SSF57716">
    <property type="entry name" value="Glucocorticoid receptor-like (DNA-binding domain)"/>
    <property type="match status" value="1"/>
</dbReference>
<dbReference type="Gene3D" id="6.20.210.20">
    <property type="entry name" value="THAP domain"/>
    <property type="match status" value="1"/>
</dbReference>
<organism evidence="7">
    <name type="scientific">Culex pipiens</name>
    <name type="common">House mosquito</name>
    <dbReference type="NCBI Taxonomy" id="7175"/>
    <lineage>
        <taxon>Eukaryota</taxon>
        <taxon>Metazoa</taxon>
        <taxon>Ecdysozoa</taxon>
        <taxon>Arthropoda</taxon>
        <taxon>Hexapoda</taxon>
        <taxon>Insecta</taxon>
        <taxon>Pterygota</taxon>
        <taxon>Neoptera</taxon>
        <taxon>Endopterygota</taxon>
        <taxon>Diptera</taxon>
        <taxon>Nematocera</taxon>
        <taxon>Culicoidea</taxon>
        <taxon>Culicidae</taxon>
        <taxon>Culicinae</taxon>
        <taxon>Culicini</taxon>
        <taxon>Culex</taxon>
        <taxon>Culex</taxon>
    </lineage>
</organism>
<keyword evidence="3" id="KW-0862">Zinc</keyword>